<dbReference type="PANTHER" id="PTHR47766:SF1">
    <property type="entry name" value="PROTEIN EFR3"/>
    <property type="match status" value="1"/>
</dbReference>
<comment type="similarity">
    <text evidence="1">Belongs to the EFR3 family.</text>
</comment>
<dbReference type="GO" id="GO:0072659">
    <property type="term" value="P:protein localization to plasma membrane"/>
    <property type="evidence" value="ECO:0007669"/>
    <property type="project" value="InterPro"/>
</dbReference>
<dbReference type="Proteomes" id="UP000275772">
    <property type="component" value="Unassembled WGS sequence"/>
</dbReference>
<feature type="region of interest" description="Disordered" evidence="2">
    <location>
        <begin position="985"/>
        <end position="1012"/>
    </location>
</feature>
<reference evidence="3 4" key="1">
    <citation type="submission" date="2017-11" db="EMBL/GenBank/DDBJ databases">
        <authorList>
            <person name="Kracher B."/>
        </authorList>
    </citation>
    <scope>NUCLEOTIDE SEQUENCE [LARGE SCALE GENOMIC DNA]</scope>
    <source>
        <strain evidence="3 4">RACE1</strain>
    </source>
</reference>
<evidence type="ECO:0008006" key="5">
    <source>
        <dbReference type="Google" id="ProtNLM"/>
    </source>
</evidence>
<sequence>MYAMRQKCRPKHQVLILNCYPRTTKGAVDVKPNSSELSYLLYYATTRRSKVQKVGAFLEKKTTSDVYRARIGNVQVTLQILTALIEKAPRDLPLFAPYVLQLLNIILRAHDITMVESSLPTFESFCQHHDEALISADQEYLRQYEEIISLYASFASTGRSPIKFDMSAPMRLRWRSVGLQAIKSIVSSEAPATVATRQLDLIVPTLLENIWSDQPEFLDLLEQRIQLEECIDEQRLSRQRTSVVTVPCIENPIEGNTVISSTTADADKLAEIDIGVLAIQCLKLIFVVNNKSQIHGATLATLQFILDCVEQKRKVTFSAVRAIRIFQMTTSWAPVQDRYIILVAAMDKLIQSPANGENIEHELILAKMVDSLLKSDINLIGLSVMDVLLGLIHHVLRVLQLGRRSNHQASASIESHSRSNVSTKTLAEDSKKKSLLRKKLLDKLQDCIGNLATHIYYADQISDMVSALIFRLKPGSTPGTNPLAQSGDNPTCATTKASAISEESPDSHSDATFFYDIAKLKALEAINSILIVAGHRKSMIGGASHARNGVSIQVWEGTQWLLRDSDWKVRKAYVATLQTWMKYEMTNADLLASWPNKDGFVLQSGKRVISNATQKEKTALKLPTKSNFLELLHVAIYENALKHVSNEEDIILLHNLLTSLVEKLGVNAVKDGLPMIFCLHADIPGLETSLSKIHIDSLCYGYLWTLCEKFKLAPSPVEQTIRHEIKQRQEKMLWVPKVSYPPIDLEQIRNPQQSFSIQPSQLEKANSAKFHPFIDRLPMVELISSSYIDSISSQSINSPTLIGRNTNQATLSQPRSEEDTSLPQKIIDKMMSQWCREAVIAATSGGSKAASINGSKQGNSTPRPKNFLSINEASRAESLLDRHIYQPPQRLTSRPGSNCGQTSGNVALPKTRHNSRQSLSNPSDSSHGSIRKFDQLKKALMRFETGHTENQTTGNRISSSASSESMISYAYTASEISFSPSQQNISPIKRIVSRHEPSSRRARSKSRDGASRRARHLPFSLFSINTGKNSADNIIENIDSNSGMKTATQPRFNESTTMQDHIPYDASNTHNIQDKILISGTLYPGWATEGDFSADLKNFLHEIDVETKEITGNVGNPPC</sequence>
<dbReference type="EMBL" id="UNSH01000081">
    <property type="protein sequence ID" value="SZF05426.1"/>
    <property type="molecule type" value="Genomic_DNA"/>
</dbReference>
<feature type="region of interest" description="Disordered" evidence="2">
    <location>
        <begin position="888"/>
        <end position="930"/>
    </location>
</feature>
<feature type="compositionally biased region" description="Basic and acidic residues" evidence="2">
    <location>
        <begin position="993"/>
        <end position="1011"/>
    </location>
</feature>
<evidence type="ECO:0000256" key="2">
    <source>
        <dbReference type="SAM" id="MobiDB-lite"/>
    </source>
</evidence>
<dbReference type="SUPFAM" id="SSF48371">
    <property type="entry name" value="ARM repeat"/>
    <property type="match status" value="1"/>
</dbReference>
<proteinExistence type="inferred from homology"/>
<dbReference type="AlphaFoldDB" id="A0A383V092"/>
<dbReference type="GO" id="GO:0005886">
    <property type="term" value="C:plasma membrane"/>
    <property type="evidence" value="ECO:0007669"/>
    <property type="project" value="TreeGrafter"/>
</dbReference>
<protein>
    <recommendedName>
        <fullName evidence="5">Protein EFR3</fullName>
    </recommendedName>
</protein>
<feature type="region of interest" description="Disordered" evidence="2">
    <location>
        <begin position="798"/>
        <end position="824"/>
    </location>
</feature>
<name>A0A383V092_BLUHO</name>
<evidence type="ECO:0000256" key="1">
    <source>
        <dbReference type="ARBA" id="ARBA00010216"/>
    </source>
</evidence>
<evidence type="ECO:0000313" key="4">
    <source>
        <dbReference type="Proteomes" id="UP000275772"/>
    </source>
</evidence>
<feature type="compositionally biased region" description="Polar residues" evidence="2">
    <location>
        <begin position="916"/>
        <end position="928"/>
    </location>
</feature>
<dbReference type="InterPro" id="IPR049150">
    <property type="entry name" value="EFR3_HEAT-like_rpt"/>
</dbReference>
<feature type="region of interest" description="Disordered" evidence="2">
    <location>
        <begin position="845"/>
        <end position="867"/>
    </location>
</feature>
<gene>
    <name evidence="3" type="ORF">BLGHR1_16229</name>
</gene>
<feature type="compositionally biased region" description="Polar residues" evidence="2">
    <location>
        <begin position="799"/>
        <end position="814"/>
    </location>
</feature>
<accession>A0A383V092</accession>
<organism evidence="3 4">
    <name type="scientific">Blumeria hordei</name>
    <name type="common">Barley powdery mildew</name>
    <name type="synonym">Blumeria graminis f. sp. hordei</name>
    <dbReference type="NCBI Taxonomy" id="2867405"/>
    <lineage>
        <taxon>Eukaryota</taxon>
        <taxon>Fungi</taxon>
        <taxon>Dikarya</taxon>
        <taxon>Ascomycota</taxon>
        <taxon>Pezizomycotina</taxon>
        <taxon>Leotiomycetes</taxon>
        <taxon>Erysiphales</taxon>
        <taxon>Erysiphaceae</taxon>
        <taxon>Blumeria</taxon>
    </lineage>
</organism>
<feature type="compositionally biased region" description="Polar residues" evidence="2">
    <location>
        <begin position="889"/>
        <end position="905"/>
    </location>
</feature>
<dbReference type="Pfam" id="PF21072">
    <property type="entry name" value="EFR3"/>
    <property type="match status" value="2"/>
</dbReference>
<dbReference type="InterPro" id="IPR016024">
    <property type="entry name" value="ARM-type_fold"/>
</dbReference>
<dbReference type="InterPro" id="IPR039786">
    <property type="entry name" value="EFR3"/>
</dbReference>
<evidence type="ECO:0000313" key="3">
    <source>
        <dbReference type="EMBL" id="SZF05426.1"/>
    </source>
</evidence>
<dbReference type="VEuPathDB" id="FungiDB:BLGHR1_16229"/>
<dbReference type="PANTHER" id="PTHR47766">
    <property type="entry name" value="PROTEIN EFR3"/>
    <property type="match status" value="1"/>
</dbReference>